<reference evidence="2 3" key="1">
    <citation type="submission" date="2024-01" db="EMBL/GenBank/DDBJ databases">
        <title>The complete chloroplast genome sequence of Lithospermum erythrorhizon: insights into the phylogenetic relationship among Boraginaceae species and the maternal lineages of purple gromwells.</title>
        <authorList>
            <person name="Okada T."/>
            <person name="Watanabe K."/>
        </authorList>
    </citation>
    <scope>NUCLEOTIDE SEQUENCE [LARGE SCALE GENOMIC DNA]</scope>
</reference>
<feature type="region of interest" description="Disordered" evidence="1">
    <location>
        <begin position="95"/>
        <end position="134"/>
    </location>
</feature>
<organism evidence="2 3">
    <name type="scientific">Lithospermum erythrorhizon</name>
    <name type="common">Purple gromwell</name>
    <name type="synonym">Lithospermum officinale var. erythrorhizon</name>
    <dbReference type="NCBI Taxonomy" id="34254"/>
    <lineage>
        <taxon>Eukaryota</taxon>
        <taxon>Viridiplantae</taxon>
        <taxon>Streptophyta</taxon>
        <taxon>Embryophyta</taxon>
        <taxon>Tracheophyta</taxon>
        <taxon>Spermatophyta</taxon>
        <taxon>Magnoliopsida</taxon>
        <taxon>eudicotyledons</taxon>
        <taxon>Gunneridae</taxon>
        <taxon>Pentapetalae</taxon>
        <taxon>asterids</taxon>
        <taxon>lamiids</taxon>
        <taxon>Boraginales</taxon>
        <taxon>Boraginaceae</taxon>
        <taxon>Boraginoideae</taxon>
        <taxon>Lithospermeae</taxon>
        <taxon>Lithospermum</taxon>
    </lineage>
</organism>
<dbReference type="AlphaFoldDB" id="A0AAV3RWX1"/>
<evidence type="ECO:0000313" key="3">
    <source>
        <dbReference type="Proteomes" id="UP001454036"/>
    </source>
</evidence>
<proteinExistence type="predicted"/>
<name>A0AAV3RWX1_LITER</name>
<comment type="caution">
    <text evidence="2">The sequence shown here is derived from an EMBL/GenBank/DDBJ whole genome shotgun (WGS) entry which is preliminary data.</text>
</comment>
<sequence>MVRYHGKGRGKVYSLSDARTVLHSCMTVGIHASSTDLSNSSREMVDLSMGVQLWRLCVHSRAKQLATFPSDSTSNSQPSGYRSWLNKLFSSDAPRCLPKHGKGKGSSSGTRSASLILKSSSSSNRKRPLEDCGR</sequence>
<dbReference type="EMBL" id="BAABME010012708">
    <property type="protein sequence ID" value="GAA0185444.1"/>
    <property type="molecule type" value="Genomic_DNA"/>
</dbReference>
<evidence type="ECO:0000256" key="1">
    <source>
        <dbReference type="SAM" id="MobiDB-lite"/>
    </source>
</evidence>
<feature type="compositionally biased region" description="Low complexity" evidence="1">
    <location>
        <begin position="105"/>
        <end position="123"/>
    </location>
</feature>
<keyword evidence="3" id="KW-1185">Reference proteome</keyword>
<protein>
    <submittedName>
        <fullName evidence="2">Uncharacterized protein</fullName>
    </submittedName>
</protein>
<dbReference type="Proteomes" id="UP001454036">
    <property type="component" value="Unassembled WGS sequence"/>
</dbReference>
<gene>
    <name evidence="2" type="ORF">LIER_32732</name>
</gene>
<evidence type="ECO:0000313" key="2">
    <source>
        <dbReference type="EMBL" id="GAA0185444.1"/>
    </source>
</evidence>
<accession>A0AAV3RWX1</accession>